<dbReference type="InterPro" id="IPR019141">
    <property type="entry name" value="DUF2045"/>
</dbReference>
<dbReference type="Proteomes" id="UP001161247">
    <property type="component" value="Chromosome 6"/>
</dbReference>
<proteinExistence type="predicted"/>
<dbReference type="EMBL" id="OX459123">
    <property type="protein sequence ID" value="CAI9111243.1"/>
    <property type="molecule type" value="Genomic_DNA"/>
</dbReference>
<organism evidence="2 3">
    <name type="scientific">Oldenlandia corymbosa var. corymbosa</name>
    <dbReference type="NCBI Taxonomy" id="529605"/>
    <lineage>
        <taxon>Eukaryota</taxon>
        <taxon>Viridiplantae</taxon>
        <taxon>Streptophyta</taxon>
        <taxon>Embryophyta</taxon>
        <taxon>Tracheophyta</taxon>
        <taxon>Spermatophyta</taxon>
        <taxon>Magnoliopsida</taxon>
        <taxon>eudicotyledons</taxon>
        <taxon>Gunneridae</taxon>
        <taxon>Pentapetalae</taxon>
        <taxon>asterids</taxon>
        <taxon>lamiids</taxon>
        <taxon>Gentianales</taxon>
        <taxon>Rubiaceae</taxon>
        <taxon>Rubioideae</taxon>
        <taxon>Spermacoceae</taxon>
        <taxon>Hedyotis-Oldenlandia complex</taxon>
        <taxon>Oldenlandia</taxon>
    </lineage>
</organism>
<sequence>MDLDLLLRGFDYTRKQRKWLLLLGGLGFTSYGAYKVYNSPSVAKKRERLAKVLGALFAVAEMVSDSAEAIGVVSKDVKEFLRSDSDQIPNSLKQISKITRSDEMSESLARITTALTVGFLRGNRQESQRGTVGSVSRRCDFSDRVLDKLFTEEGAGFASIIVGSFSRNMILAYCSSKQLNGSPTAAHLVLESNSTPTWADVLAEDKCRELIGNCVQTFVSTAVSVFLDKTMHINTYDQLFSGMTNPKHEAQVKEMLSSICNGAVDTLVRSTHQVMASSGSDTTQKSKFLPTEFGQSPSKDDRVGLIPRRFMPFGSKSGKLSNGNQDDGWMKRMTSTLSIPNNKKFVLDITGRVTFESVRSFLEFLLQKILECMRRSVDIIHEEVVDRGIEVVQHVGRTSSAVVSICLSLCLHILNGPWILVPSSVL</sequence>
<protein>
    <submittedName>
        <fullName evidence="2">OLC1v1011420C1</fullName>
    </submittedName>
</protein>
<accession>A0AAV1DWX3</accession>
<name>A0AAV1DWX3_OLDCO</name>
<dbReference type="AlphaFoldDB" id="A0AAV1DWX3"/>
<dbReference type="PANTHER" id="PTHR21477:SF31">
    <property type="entry name" value="PROTEIN PHLOEM PROTEIN 2-LIKE A10-LIKE"/>
    <property type="match status" value="1"/>
</dbReference>
<evidence type="ECO:0000256" key="1">
    <source>
        <dbReference type="SAM" id="MobiDB-lite"/>
    </source>
</evidence>
<evidence type="ECO:0000313" key="2">
    <source>
        <dbReference type="EMBL" id="CAI9111243.1"/>
    </source>
</evidence>
<evidence type="ECO:0000313" key="3">
    <source>
        <dbReference type="Proteomes" id="UP001161247"/>
    </source>
</evidence>
<reference evidence="2" key="1">
    <citation type="submission" date="2023-03" db="EMBL/GenBank/DDBJ databases">
        <authorList>
            <person name="Julca I."/>
        </authorList>
    </citation>
    <scope>NUCLEOTIDE SEQUENCE</scope>
</reference>
<keyword evidence="3" id="KW-1185">Reference proteome</keyword>
<feature type="region of interest" description="Disordered" evidence="1">
    <location>
        <begin position="278"/>
        <end position="297"/>
    </location>
</feature>
<gene>
    <name evidence="2" type="ORF">OLC1_LOCUS18701</name>
</gene>
<dbReference type="PANTHER" id="PTHR21477">
    <property type="entry name" value="ZGC:172139"/>
    <property type="match status" value="1"/>
</dbReference>